<dbReference type="GO" id="GO:0050906">
    <property type="term" value="P:detection of stimulus involved in sensory perception"/>
    <property type="evidence" value="ECO:0007669"/>
    <property type="project" value="UniProtKB-ARBA"/>
</dbReference>
<feature type="transmembrane region" description="Helical" evidence="9">
    <location>
        <begin position="81"/>
        <end position="104"/>
    </location>
</feature>
<evidence type="ECO:0000313" key="11">
    <source>
        <dbReference type="EMBL" id="CAH0108301.1"/>
    </source>
</evidence>
<evidence type="ECO:0000256" key="6">
    <source>
        <dbReference type="ARBA" id="ARBA00023136"/>
    </source>
</evidence>
<dbReference type="PANTHER" id="PTHR42643:SF24">
    <property type="entry name" value="IONOTROPIC RECEPTOR 60A"/>
    <property type="match status" value="1"/>
</dbReference>
<gene>
    <name evidence="11" type="ORF">DGAL_LOCUS11672</name>
</gene>
<evidence type="ECO:0000256" key="4">
    <source>
        <dbReference type="ARBA" id="ARBA00022692"/>
    </source>
</evidence>
<dbReference type="GO" id="GO:0005886">
    <property type="term" value="C:plasma membrane"/>
    <property type="evidence" value="ECO:0007669"/>
    <property type="project" value="UniProtKB-SubCell"/>
</dbReference>
<dbReference type="EMBL" id="CAKKLH010000282">
    <property type="protein sequence ID" value="CAH0108301.1"/>
    <property type="molecule type" value="Genomic_DNA"/>
</dbReference>
<dbReference type="InterPro" id="IPR001320">
    <property type="entry name" value="Iontro_rcpt_C"/>
</dbReference>
<reference evidence="11" key="1">
    <citation type="submission" date="2021-11" db="EMBL/GenBank/DDBJ databases">
        <authorList>
            <person name="Schell T."/>
        </authorList>
    </citation>
    <scope>NUCLEOTIDE SEQUENCE</scope>
    <source>
        <strain evidence="11">M5</strain>
    </source>
</reference>
<keyword evidence="6 9" id="KW-0472">Membrane</keyword>
<dbReference type="GO" id="GO:0015276">
    <property type="term" value="F:ligand-gated monoatomic ion channel activity"/>
    <property type="evidence" value="ECO:0007669"/>
    <property type="project" value="InterPro"/>
</dbReference>
<dbReference type="PANTHER" id="PTHR42643">
    <property type="entry name" value="IONOTROPIC RECEPTOR 20A-RELATED"/>
    <property type="match status" value="1"/>
</dbReference>
<name>A0A8J2WR41_9CRUS</name>
<keyword evidence="12" id="KW-1185">Reference proteome</keyword>
<dbReference type="OrthoDB" id="5984008at2759"/>
<proteinExistence type="inferred from homology"/>
<dbReference type="InterPro" id="IPR052192">
    <property type="entry name" value="Insect_Ionotropic_Sensory_Rcpt"/>
</dbReference>
<evidence type="ECO:0000256" key="3">
    <source>
        <dbReference type="ARBA" id="ARBA00022475"/>
    </source>
</evidence>
<feature type="domain" description="Ionotropic glutamate receptor C-terminal" evidence="10">
    <location>
        <begin position="80"/>
        <end position="251"/>
    </location>
</feature>
<keyword evidence="3" id="KW-1003">Cell membrane</keyword>
<keyword evidence="4 9" id="KW-0812">Transmembrane</keyword>
<evidence type="ECO:0000256" key="5">
    <source>
        <dbReference type="ARBA" id="ARBA00022989"/>
    </source>
</evidence>
<evidence type="ECO:0000256" key="9">
    <source>
        <dbReference type="SAM" id="Phobius"/>
    </source>
</evidence>
<dbReference type="Gene3D" id="1.10.287.70">
    <property type="match status" value="1"/>
</dbReference>
<evidence type="ECO:0000256" key="2">
    <source>
        <dbReference type="ARBA" id="ARBA00008685"/>
    </source>
</evidence>
<sequence>MRLVYIPANLTEIKKFGIIPVLIQQLLKKEVDIVPYAFAPTPELWKHVDFSIPLGIEYYNLLQQYPKTENRLTAIIRPFSLTVWVLFIISFVIMVIFIALITHYNQQIKDFKSKSLMNIVNRYAIYMLTVITGQGNHLSSKEKFSLRLAVGLWCLTMIVLVNAYSGTLTSYLTVPKLVPIVNTFAELSKANSGPYKVFGNSLRNNPQLLVKGGNIFEGMKNVLERNAAYFTNRVAVQYMMALDMQTHSNCRLTASDPIPYMDYYSAALPQGSRHNWIINHE</sequence>
<keyword evidence="5 9" id="KW-1133">Transmembrane helix</keyword>
<evidence type="ECO:0000313" key="12">
    <source>
        <dbReference type="Proteomes" id="UP000789390"/>
    </source>
</evidence>
<feature type="transmembrane region" description="Helical" evidence="9">
    <location>
        <begin position="144"/>
        <end position="164"/>
    </location>
</feature>
<organism evidence="11 12">
    <name type="scientific">Daphnia galeata</name>
    <dbReference type="NCBI Taxonomy" id="27404"/>
    <lineage>
        <taxon>Eukaryota</taxon>
        <taxon>Metazoa</taxon>
        <taxon>Ecdysozoa</taxon>
        <taxon>Arthropoda</taxon>
        <taxon>Crustacea</taxon>
        <taxon>Branchiopoda</taxon>
        <taxon>Diplostraca</taxon>
        <taxon>Cladocera</taxon>
        <taxon>Anomopoda</taxon>
        <taxon>Daphniidae</taxon>
        <taxon>Daphnia</taxon>
    </lineage>
</organism>
<evidence type="ECO:0000256" key="1">
    <source>
        <dbReference type="ARBA" id="ARBA00004651"/>
    </source>
</evidence>
<evidence type="ECO:0000259" key="10">
    <source>
        <dbReference type="Pfam" id="PF00060"/>
    </source>
</evidence>
<comment type="subcellular location">
    <subcellularLocation>
        <location evidence="1">Cell membrane</location>
        <topology evidence="1">Multi-pass membrane protein</topology>
    </subcellularLocation>
</comment>
<comment type="caution">
    <text evidence="11">The sequence shown here is derived from an EMBL/GenBank/DDBJ whole genome shotgun (WGS) entry which is preliminary data.</text>
</comment>
<dbReference type="Pfam" id="PF00060">
    <property type="entry name" value="Lig_chan"/>
    <property type="match status" value="1"/>
</dbReference>
<dbReference type="Proteomes" id="UP000789390">
    <property type="component" value="Unassembled WGS sequence"/>
</dbReference>
<comment type="similarity">
    <text evidence="2">Belongs to the glutamate-gated ion channel (TC 1.A.10.1) family.</text>
</comment>
<evidence type="ECO:0000256" key="7">
    <source>
        <dbReference type="ARBA" id="ARBA00023170"/>
    </source>
</evidence>
<keyword evidence="7" id="KW-0675">Receptor</keyword>
<protein>
    <recommendedName>
        <fullName evidence="10">Ionotropic glutamate receptor C-terminal domain-containing protein</fullName>
    </recommendedName>
</protein>
<dbReference type="SUPFAM" id="SSF53850">
    <property type="entry name" value="Periplasmic binding protein-like II"/>
    <property type="match status" value="1"/>
</dbReference>
<accession>A0A8J2WR41</accession>
<keyword evidence="8" id="KW-0325">Glycoprotein</keyword>
<evidence type="ECO:0000256" key="8">
    <source>
        <dbReference type="ARBA" id="ARBA00023180"/>
    </source>
</evidence>
<dbReference type="AlphaFoldDB" id="A0A8J2WR41"/>